<evidence type="ECO:0000313" key="3">
    <source>
        <dbReference type="Proteomes" id="UP000238882"/>
    </source>
</evidence>
<dbReference type="Proteomes" id="UP000238882">
    <property type="component" value="Unassembled WGS sequence"/>
</dbReference>
<evidence type="ECO:0000256" key="1">
    <source>
        <dbReference type="SAM" id="SignalP"/>
    </source>
</evidence>
<name>A0A2S7WQP7_9FLAO</name>
<evidence type="ECO:0008006" key="4">
    <source>
        <dbReference type="Google" id="ProtNLM"/>
    </source>
</evidence>
<evidence type="ECO:0000313" key="2">
    <source>
        <dbReference type="EMBL" id="PQJ79904.1"/>
    </source>
</evidence>
<dbReference type="OrthoDB" id="912496at2"/>
<comment type="caution">
    <text evidence="2">The sequence shown here is derived from an EMBL/GenBank/DDBJ whole genome shotgun (WGS) entry which is preliminary data.</text>
</comment>
<protein>
    <recommendedName>
        <fullName evidence="4">GLPGLI family protein</fullName>
    </recommendedName>
</protein>
<feature type="signal peptide" evidence="1">
    <location>
        <begin position="1"/>
        <end position="19"/>
    </location>
</feature>
<keyword evidence="1" id="KW-0732">Signal</keyword>
<proteinExistence type="predicted"/>
<dbReference type="RefSeq" id="WP_105016502.1">
    <property type="nucleotide sequence ID" value="NZ_MSCN01000001.1"/>
</dbReference>
<dbReference type="AlphaFoldDB" id="A0A2S7WQP7"/>
<sequence length="473" mass="54880">MKKIFGTLIILFFSIQVFSQQTLLSFKNDLKTTSSNIKDVIPIVNEKNGEIVYILADAKNVYAYKINSKFEVVDRLTSEEKSRKFKILIGYDIDVNDDYTIFLTNKKKEKFLIVRFSFESKQVISKEFDIENTESFVQTTTINNQFYLLCSSKQKNELYAYTFKDFNKKKNIISTDKLVFLDKLKKRKTANKMLIFSGEIRKFEENIPNTIEITSSKYKMYERGHEVVFSFNTDDSFTQLLIIDLINFKASTKYFKNPLNKIKNTSKKGNSYLNGDNLFTFSVSKKEFSLKIFNFSSEEEIKTYSAVKEGVISFKNTPIIQEGGIYNNYRELEKTKKFLRKIYAGNIGVSVKKYNKFYHVTLGGYVVQRSNAGMMMPFGGLPIASIGSATIFFNPAQIAFNSFGNNKATRIECLFDEEFNHKKGEIPENAFDKMQDFVSDSDKGGTVFKYKDFYIKTEYRSFSKDLVFKKFKD</sequence>
<keyword evidence="3" id="KW-1185">Reference proteome</keyword>
<gene>
    <name evidence="2" type="ORF">BTO18_12285</name>
</gene>
<accession>A0A2S7WQP7</accession>
<reference evidence="2 3" key="1">
    <citation type="submission" date="2016-12" db="EMBL/GenBank/DDBJ databases">
        <title>Trade-off between light-utilization and light-protection in marine flavobacteria.</title>
        <authorList>
            <person name="Kumagai Y."/>
            <person name="Yoshizawa S."/>
            <person name="Kogure K."/>
            <person name="Iwasaki W."/>
        </authorList>
    </citation>
    <scope>NUCLEOTIDE SEQUENCE [LARGE SCALE GENOMIC DNA]</scope>
    <source>
        <strain evidence="2 3">NBRC 108759</strain>
    </source>
</reference>
<dbReference type="EMBL" id="MSCN01000001">
    <property type="protein sequence ID" value="PQJ79904.1"/>
    <property type="molecule type" value="Genomic_DNA"/>
</dbReference>
<organism evidence="2 3">
    <name type="scientific">Polaribacter porphyrae</name>
    <dbReference type="NCBI Taxonomy" id="1137780"/>
    <lineage>
        <taxon>Bacteria</taxon>
        <taxon>Pseudomonadati</taxon>
        <taxon>Bacteroidota</taxon>
        <taxon>Flavobacteriia</taxon>
        <taxon>Flavobacteriales</taxon>
        <taxon>Flavobacteriaceae</taxon>
    </lineage>
</organism>
<feature type="chain" id="PRO_5015442561" description="GLPGLI family protein" evidence="1">
    <location>
        <begin position="20"/>
        <end position="473"/>
    </location>
</feature>